<name>A0A221UZ15_9FLAO</name>
<evidence type="ECO:0000313" key="2">
    <source>
        <dbReference type="EMBL" id="ASO06599.1"/>
    </source>
</evidence>
<dbReference type="InterPro" id="IPR021255">
    <property type="entry name" value="DUF2807"/>
</dbReference>
<dbReference type="RefSeq" id="WP_157730846.1">
    <property type="nucleotide sequence ID" value="NZ_CP022515.1"/>
</dbReference>
<dbReference type="KEGG" id="aalg:AREALGSMS7_03172"/>
<feature type="domain" description="Putative auto-transporter adhesin head GIN" evidence="1">
    <location>
        <begin position="41"/>
        <end position="223"/>
    </location>
</feature>
<dbReference type="AlphaFoldDB" id="A0A221UZ15"/>
<protein>
    <submittedName>
        <fullName evidence="2">Putative auto-transporter adhesin, head GIN domain</fullName>
    </submittedName>
</protein>
<proteinExistence type="predicted"/>
<sequence>MGTTSKLNLAIVFAILLMSCEKDTVTASEEITTKDYEFSSYTSLEVNDNFKVYINFSETEEKLRVQANDNLHKYILVNKESNKLTVKLDKVRRIKGKETLNVFITTKSIDNFTVKGNAKLELEDPLETENLKIYLSGNGFFTGSLATEKLDLVSSGNCMIDFSGSVKNMEVELDGNCELSDYDLSVETLKIDLSGNSNAYLTVNNSISIDASGNSVLSYKGSANIAHQKLSSGSKIVKKG</sequence>
<dbReference type="eggNOG" id="COG3595">
    <property type="taxonomic scope" value="Bacteria"/>
</dbReference>
<dbReference type="EMBL" id="CP022515">
    <property type="protein sequence ID" value="ASO06599.1"/>
    <property type="molecule type" value="Genomic_DNA"/>
</dbReference>
<dbReference type="PROSITE" id="PS51257">
    <property type="entry name" value="PROKAR_LIPOPROTEIN"/>
    <property type="match status" value="1"/>
</dbReference>
<dbReference type="Gene3D" id="2.160.20.120">
    <property type="match status" value="1"/>
</dbReference>
<evidence type="ECO:0000313" key="3">
    <source>
        <dbReference type="Proteomes" id="UP000204551"/>
    </source>
</evidence>
<accession>A0A221UZ15</accession>
<dbReference type="STRING" id="616991.GCA_000733925_01488"/>
<gene>
    <name evidence="2" type="ORF">AREALGSMS7_03172</name>
</gene>
<organism evidence="2 3">
    <name type="scientific">Arenibacter algicola</name>
    <dbReference type="NCBI Taxonomy" id="616991"/>
    <lineage>
        <taxon>Bacteria</taxon>
        <taxon>Pseudomonadati</taxon>
        <taxon>Bacteroidota</taxon>
        <taxon>Flavobacteriia</taxon>
        <taxon>Flavobacteriales</taxon>
        <taxon>Flavobacteriaceae</taxon>
        <taxon>Arenibacter</taxon>
    </lineage>
</organism>
<dbReference type="Pfam" id="PF10988">
    <property type="entry name" value="DUF2807"/>
    <property type="match status" value="1"/>
</dbReference>
<reference evidence="2 3" key="1">
    <citation type="submission" date="2017-07" db="EMBL/GenBank/DDBJ databases">
        <title>Genome Sequence of Arenibacter algicola Strain SMS7 Isolated from a culture of the Diatom Skeletonema marinoi.</title>
        <authorList>
            <person name="Topel M."/>
            <person name="Pinder M.I.M."/>
            <person name="Johansson O.N."/>
            <person name="Kourtchenko O."/>
            <person name="Godhe A."/>
            <person name="Clarke A.K."/>
        </authorList>
    </citation>
    <scope>NUCLEOTIDE SEQUENCE [LARGE SCALE GENOMIC DNA]</scope>
    <source>
        <strain evidence="2 3">SMS7</strain>
    </source>
</reference>
<evidence type="ECO:0000259" key="1">
    <source>
        <dbReference type="Pfam" id="PF10988"/>
    </source>
</evidence>
<dbReference type="Proteomes" id="UP000204551">
    <property type="component" value="Chromosome"/>
</dbReference>